<evidence type="ECO:0000256" key="6">
    <source>
        <dbReference type="ARBA" id="ARBA00023110"/>
    </source>
</evidence>
<dbReference type="Gene3D" id="3.10.50.40">
    <property type="match status" value="1"/>
</dbReference>
<evidence type="ECO:0000313" key="15">
    <source>
        <dbReference type="Proteomes" id="UP000274922"/>
    </source>
</evidence>
<evidence type="ECO:0000256" key="12">
    <source>
        <dbReference type="RuleBase" id="RU363014"/>
    </source>
</evidence>
<dbReference type="EMBL" id="ML014114">
    <property type="protein sequence ID" value="RKP04087.1"/>
    <property type="molecule type" value="Genomic_DNA"/>
</dbReference>
<keyword evidence="5" id="KW-0963">Cytoplasm</keyword>
<evidence type="ECO:0000256" key="7">
    <source>
        <dbReference type="ARBA" id="ARBA00023125"/>
    </source>
</evidence>
<comment type="catalytic activity">
    <reaction evidence="1 12">
        <text>[protein]-peptidylproline (omega=180) = [protein]-peptidylproline (omega=0)</text>
        <dbReference type="Rhea" id="RHEA:16237"/>
        <dbReference type="Rhea" id="RHEA-COMP:10747"/>
        <dbReference type="Rhea" id="RHEA-COMP:10748"/>
        <dbReference type="ChEBI" id="CHEBI:83833"/>
        <dbReference type="ChEBI" id="CHEBI:83834"/>
        <dbReference type="EC" id="5.2.1.8"/>
    </reaction>
</comment>
<dbReference type="Proteomes" id="UP000274922">
    <property type="component" value="Unassembled WGS sequence"/>
</dbReference>
<dbReference type="GO" id="GO:0005730">
    <property type="term" value="C:nucleolus"/>
    <property type="evidence" value="ECO:0007669"/>
    <property type="project" value="UniProtKB-SubCell"/>
</dbReference>
<evidence type="ECO:0000256" key="11">
    <source>
        <dbReference type="PROSITE-ProRule" id="PRU00278"/>
    </source>
</evidence>
<dbReference type="OrthoDB" id="1911748at2759"/>
<evidence type="ECO:0000256" key="1">
    <source>
        <dbReference type="ARBA" id="ARBA00000971"/>
    </source>
</evidence>
<reference evidence="15" key="1">
    <citation type="journal article" date="2018" name="Nat. Microbiol.">
        <title>Leveraging single-cell genomics to expand the fungal tree of life.</title>
        <authorList>
            <person name="Ahrendt S.R."/>
            <person name="Quandt C.A."/>
            <person name="Ciobanu D."/>
            <person name="Clum A."/>
            <person name="Salamov A."/>
            <person name="Andreopoulos B."/>
            <person name="Cheng J.F."/>
            <person name="Woyke T."/>
            <person name="Pelin A."/>
            <person name="Henrissat B."/>
            <person name="Reynolds N.K."/>
            <person name="Benny G.L."/>
            <person name="Smith M.E."/>
            <person name="James T.Y."/>
            <person name="Grigoriev I.V."/>
        </authorList>
    </citation>
    <scope>NUCLEOTIDE SEQUENCE [LARGE SCALE GENOMIC DNA]</scope>
    <source>
        <strain evidence="15">ATCC 52028</strain>
    </source>
</reference>
<dbReference type="STRING" id="1555241.A0A4P9XEU5"/>
<evidence type="ECO:0000256" key="9">
    <source>
        <dbReference type="ARBA" id="ARBA00023235"/>
    </source>
</evidence>
<dbReference type="SUPFAM" id="SSF54534">
    <property type="entry name" value="FKBP-like"/>
    <property type="match status" value="1"/>
</dbReference>
<dbReference type="InterPro" id="IPR000297">
    <property type="entry name" value="PPIase_PpiC"/>
</dbReference>
<keyword evidence="15" id="KW-1185">Reference proteome</keyword>
<evidence type="ECO:0000256" key="8">
    <source>
        <dbReference type="ARBA" id="ARBA00023212"/>
    </source>
</evidence>
<evidence type="ECO:0000259" key="13">
    <source>
        <dbReference type="PROSITE" id="PS50198"/>
    </source>
</evidence>
<evidence type="ECO:0000313" key="14">
    <source>
        <dbReference type="EMBL" id="RKP04087.1"/>
    </source>
</evidence>
<keyword evidence="10" id="KW-0539">Nucleus</keyword>
<organism evidence="14 15">
    <name type="scientific">Caulochytrium protostelioides</name>
    <dbReference type="NCBI Taxonomy" id="1555241"/>
    <lineage>
        <taxon>Eukaryota</taxon>
        <taxon>Fungi</taxon>
        <taxon>Fungi incertae sedis</taxon>
        <taxon>Chytridiomycota</taxon>
        <taxon>Chytridiomycota incertae sedis</taxon>
        <taxon>Chytridiomycetes</taxon>
        <taxon>Caulochytriales</taxon>
        <taxon>Caulochytriaceae</taxon>
        <taxon>Caulochytrium</taxon>
    </lineage>
</organism>
<protein>
    <recommendedName>
        <fullName evidence="12">Peptidyl-prolyl cis-trans isomerase</fullName>
        <ecNumber evidence="12">5.2.1.8</ecNumber>
    </recommendedName>
</protein>
<keyword evidence="8" id="KW-0206">Cytoskeleton</keyword>
<accession>A0A4P9XEU5</accession>
<gene>
    <name evidence="14" type="ORF">CXG81DRAFT_8773</name>
</gene>
<dbReference type="InterPro" id="IPR043323">
    <property type="entry name" value="PIN4"/>
</dbReference>
<dbReference type="Pfam" id="PF13616">
    <property type="entry name" value="Rotamase_3"/>
    <property type="match status" value="1"/>
</dbReference>
<keyword evidence="6 11" id="KW-0697">Rotamase</keyword>
<dbReference type="AlphaFoldDB" id="A0A4P9XEU5"/>
<dbReference type="GO" id="GO:0003755">
    <property type="term" value="F:peptidyl-prolyl cis-trans isomerase activity"/>
    <property type="evidence" value="ECO:0007669"/>
    <property type="project" value="UniProtKB-UniRule"/>
</dbReference>
<dbReference type="PROSITE" id="PS50198">
    <property type="entry name" value="PPIC_PPIASE_2"/>
    <property type="match status" value="1"/>
</dbReference>
<comment type="subcellular location">
    <subcellularLocation>
        <location evidence="2">Cytoplasm</location>
        <location evidence="2">Cytoskeleton</location>
        <location evidence="2">Spindle</location>
    </subcellularLocation>
    <subcellularLocation>
        <location evidence="3">Nucleus</location>
        <location evidence="3">Nucleolus</location>
    </subcellularLocation>
</comment>
<dbReference type="GO" id="GO:0003677">
    <property type="term" value="F:DNA binding"/>
    <property type="evidence" value="ECO:0007669"/>
    <property type="project" value="UniProtKB-KW"/>
</dbReference>
<evidence type="ECO:0000256" key="4">
    <source>
        <dbReference type="ARBA" id="ARBA00010242"/>
    </source>
</evidence>
<keyword evidence="7" id="KW-0238">DNA-binding</keyword>
<keyword evidence="9 11" id="KW-0413">Isomerase</keyword>
<sequence>MGKGKKGGSGGGSGESTAVKGAQSLKVRHILCAKHSRAAEAIAELKAGKRFDHVAAAFSDDKAKSGGALGWMTKGAMVGPFQDAAMALPASTVDKPVYTDPPVKSTFGYHVIMVEDRK</sequence>
<evidence type="ECO:0000256" key="5">
    <source>
        <dbReference type="ARBA" id="ARBA00022490"/>
    </source>
</evidence>
<evidence type="ECO:0000256" key="3">
    <source>
        <dbReference type="ARBA" id="ARBA00004604"/>
    </source>
</evidence>
<comment type="similarity">
    <text evidence="4">Belongs to the PpiC/parvulin rotamase family. PIN4 subfamily.</text>
</comment>
<dbReference type="GO" id="GO:0005819">
    <property type="term" value="C:spindle"/>
    <property type="evidence" value="ECO:0007669"/>
    <property type="project" value="UniProtKB-SubCell"/>
</dbReference>
<dbReference type="GO" id="GO:0006364">
    <property type="term" value="P:rRNA processing"/>
    <property type="evidence" value="ECO:0007669"/>
    <property type="project" value="InterPro"/>
</dbReference>
<dbReference type="EC" id="5.2.1.8" evidence="12"/>
<proteinExistence type="inferred from homology"/>
<dbReference type="PANTHER" id="PTHR45995">
    <property type="match status" value="1"/>
</dbReference>
<evidence type="ECO:0000256" key="10">
    <source>
        <dbReference type="ARBA" id="ARBA00023242"/>
    </source>
</evidence>
<dbReference type="InterPro" id="IPR046357">
    <property type="entry name" value="PPIase_dom_sf"/>
</dbReference>
<evidence type="ECO:0000256" key="2">
    <source>
        <dbReference type="ARBA" id="ARBA00004186"/>
    </source>
</evidence>
<dbReference type="FunFam" id="3.10.50.40:FF:000015">
    <property type="entry name" value="Peptidyl-prolyl cis-trans isomerase"/>
    <property type="match status" value="1"/>
</dbReference>
<name>A0A4P9XEU5_9FUNG</name>
<feature type="domain" description="PpiC" evidence="13">
    <location>
        <begin position="22"/>
        <end position="116"/>
    </location>
</feature>